<evidence type="ECO:0000256" key="6">
    <source>
        <dbReference type="SAM" id="Coils"/>
    </source>
</evidence>
<dbReference type="SUPFAM" id="SSF52540">
    <property type="entry name" value="P-loop containing nucleoside triphosphate hydrolases"/>
    <property type="match status" value="1"/>
</dbReference>
<name>A0A7J0EZT4_9ERIC</name>
<dbReference type="PANTHER" id="PTHR47972">
    <property type="entry name" value="KINESIN-LIKE PROTEIN KLP-3"/>
    <property type="match status" value="1"/>
</dbReference>
<dbReference type="InterPro" id="IPR036961">
    <property type="entry name" value="Kinesin_motor_dom_sf"/>
</dbReference>
<evidence type="ECO:0000256" key="1">
    <source>
        <dbReference type="ARBA" id="ARBA00022741"/>
    </source>
</evidence>
<dbReference type="InterPro" id="IPR027640">
    <property type="entry name" value="Kinesin-like_fam"/>
</dbReference>
<dbReference type="Pfam" id="PF00225">
    <property type="entry name" value="Kinesin"/>
    <property type="match status" value="1"/>
</dbReference>
<evidence type="ECO:0000256" key="4">
    <source>
        <dbReference type="PROSITE-ProRule" id="PRU00283"/>
    </source>
</evidence>
<keyword evidence="10" id="KW-1185">Reference proteome</keyword>
<feature type="binding site" evidence="4">
    <location>
        <begin position="315"/>
        <end position="322"/>
    </location>
    <ligand>
        <name>ATP</name>
        <dbReference type="ChEBI" id="CHEBI:30616"/>
    </ligand>
</feature>
<protein>
    <recommendedName>
        <fullName evidence="5">Kinesin-like protein</fullName>
    </recommendedName>
</protein>
<comment type="caution">
    <text evidence="4">Lacks conserved residue(s) required for the propagation of feature annotation.</text>
</comment>
<dbReference type="Proteomes" id="UP000585474">
    <property type="component" value="Unassembled WGS sequence"/>
</dbReference>
<evidence type="ECO:0000259" key="8">
    <source>
        <dbReference type="PROSITE" id="PS50067"/>
    </source>
</evidence>
<feature type="domain" description="Kinesin motor" evidence="8">
    <location>
        <begin position="232"/>
        <end position="476"/>
    </location>
</feature>
<dbReference type="EMBL" id="BJWL01000008">
    <property type="protein sequence ID" value="GFY91951.1"/>
    <property type="molecule type" value="Genomic_DNA"/>
</dbReference>
<dbReference type="Gene3D" id="3.40.850.10">
    <property type="entry name" value="Kinesin motor domain"/>
    <property type="match status" value="1"/>
</dbReference>
<comment type="similarity">
    <text evidence="4 5">Belongs to the TRAFAC class myosin-kinesin ATPase superfamily. Kinesin family.</text>
</comment>
<dbReference type="GO" id="GO:0005874">
    <property type="term" value="C:microtubule"/>
    <property type="evidence" value="ECO:0007669"/>
    <property type="project" value="UniProtKB-KW"/>
</dbReference>
<dbReference type="OrthoDB" id="3176171at2759"/>
<dbReference type="PROSITE" id="PS00411">
    <property type="entry name" value="KINESIN_MOTOR_1"/>
    <property type="match status" value="1"/>
</dbReference>
<sequence>MDDQTLETLSHNCNYIVTDHSDDPSSNCEADSCGAPSLLYNSVLVPKIDVNIDTKFLDSTSYQTLETVTRVTEQIGGYIASMAERDVLDGNQEMCNNEEQIEDLGNKVQDTILEQIGENTASTDESDVLDRNQEMCSDDEQTLPILEKVEELGNKVQSLKKEHAVLCNEVKGITSDSFPGSEVFRALENLSSEHENLKNKYHEESELLKKKYLEECSERKRLYNEVIELKGNIRVFCRCRPLNQDEIANGSSSVVDFDSSQENELQITCSDSSKKQFKFDHVFRPEDNQEAVFVQTSPIVTSVLDGYNVCIFAYGQTGTGKTFTMEGTPENRGVNYRTLEDLFRISNERSSVMKCELFVSMLEVYNEKIRDLLIENSNQPAKKLEIKQGAEGTQEVPGLVEARVYGTNEVWELLKSGSRARAVGSTNANELSSRSHCLLRVTVKGESLINGQRTRSHLWLVDLAGSERVGRIEVEGGDCKTLMFVQISPNTTDLGETLCSLNFASRVRGIEHGPARKQADLTDLFKYKQMAEKAKHDDKEMKKLQDSIQSLQLRLAAREHICRSLQEKVRDLENQLAEERKTRLKQETRALAAVSVQSHQAQKAIAEKKATISSFKNEAASPKNHQFLAPTISFTASQGQDFRLPPPATTQVLQPKRRASIATFRPEPNSNVPTPLNNSNARPRTDRVLGRQSFVWDPQRVWRTSRVETTVEATPTAASRSRKFMGSPPTAQPGSWKPKHPTVIALQRKPLIWSPLKLRGMKSSRRSLLPS</sequence>
<gene>
    <name evidence="9" type="ORF">Acr_08g0003470</name>
</gene>
<dbReference type="InterPro" id="IPR027417">
    <property type="entry name" value="P-loop_NTPase"/>
</dbReference>
<dbReference type="GO" id="GO:0003777">
    <property type="term" value="F:microtubule motor activity"/>
    <property type="evidence" value="ECO:0007669"/>
    <property type="project" value="InterPro"/>
</dbReference>
<keyword evidence="6" id="KW-0175">Coiled coil</keyword>
<feature type="domain" description="Kinesin motor" evidence="8">
    <location>
        <begin position="477"/>
        <end position="510"/>
    </location>
</feature>
<feature type="region of interest" description="Disordered" evidence="7">
    <location>
        <begin position="712"/>
        <end position="739"/>
    </location>
</feature>
<feature type="compositionally biased region" description="Polar residues" evidence="7">
    <location>
        <begin position="668"/>
        <end position="682"/>
    </location>
</feature>
<dbReference type="GO" id="GO:0008017">
    <property type="term" value="F:microtubule binding"/>
    <property type="evidence" value="ECO:0007669"/>
    <property type="project" value="InterPro"/>
</dbReference>
<dbReference type="GO" id="GO:0016787">
    <property type="term" value="F:hydrolase activity"/>
    <property type="evidence" value="ECO:0007669"/>
    <property type="project" value="UniProtKB-KW"/>
</dbReference>
<keyword evidence="3 4" id="KW-0505">Motor protein</keyword>
<keyword evidence="2 4" id="KW-0067">ATP-binding</keyword>
<dbReference type="InterPro" id="IPR001752">
    <property type="entry name" value="Kinesin_motor_dom"/>
</dbReference>
<dbReference type="InterPro" id="IPR019821">
    <property type="entry name" value="Kinesin_motor_CS"/>
</dbReference>
<evidence type="ECO:0000256" key="2">
    <source>
        <dbReference type="ARBA" id="ARBA00022840"/>
    </source>
</evidence>
<accession>A0A7J0EZT4</accession>
<dbReference type="PRINTS" id="PR00380">
    <property type="entry name" value="KINESINHEAVY"/>
</dbReference>
<keyword evidence="1 4" id="KW-0547">Nucleotide-binding</keyword>
<keyword evidence="5" id="KW-0493">Microtubule</keyword>
<proteinExistence type="inferred from homology"/>
<feature type="coiled-coil region" evidence="6">
    <location>
        <begin position="534"/>
        <end position="589"/>
    </location>
</feature>
<evidence type="ECO:0000256" key="5">
    <source>
        <dbReference type="RuleBase" id="RU000394"/>
    </source>
</evidence>
<feature type="coiled-coil region" evidence="6">
    <location>
        <begin position="149"/>
        <end position="207"/>
    </location>
</feature>
<evidence type="ECO:0000256" key="3">
    <source>
        <dbReference type="ARBA" id="ARBA00023175"/>
    </source>
</evidence>
<dbReference type="GO" id="GO:0007018">
    <property type="term" value="P:microtubule-based movement"/>
    <property type="evidence" value="ECO:0007669"/>
    <property type="project" value="InterPro"/>
</dbReference>
<organism evidence="9 10">
    <name type="scientific">Actinidia rufa</name>
    <dbReference type="NCBI Taxonomy" id="165716"/>
    <lineage>
        <taxon>Eukaryota</taxon>
        <taxon>Viridiplantae</taxon>
        <taxon>Streptophyta</taxon>
        <taxon>Embryophyta</taxon>
        <taxon>Tracheophyta</taxon>
        <taxon>Spermatophyta</taxon>
        <taxon>Magnoliopsida</taxon>
        <taxon>eudicotyledons</taxon>
        <taxon>Gunneridae</taxon>
        <taxon>Pentapetalae</taxon>
        <taxon>asterids</taxon>
        <taxon>Ericales</taxon>
        <taxon>Actinidiaceae</taxon>
        <taxon>Actinidia</taxon>
    </lineage>
</organism>
<dbReference type="PANTHER" id="PTHR47972:SF2">
    <property type="entry name" value="KINESIN-LIKE PROTEIN KIN-14S"/>
    <property type="match status" value="1"/>
</dbReference>
<dbReference type="Gene3D" id="1.20.58.1980">
    <property type="match status" value="1"/>
</dbReference>
<reference evidence="9 10" key="1">
    <citation type="submission" date="2019-07" db="EMBL/GenBank/DDBJ databases">
        <title>De Novo Assembly of kiwifruit Actinidia rufa.</title>
        <authorList>
            <person name="Sugita-Konishi S."/>
            <person name="Sato K."/>
            <person name="Mori E."/>
            <person name="Abe Y."/>
            <person name="Kisaki G."/>
            <person name="Hamano K."/>
            <person name="Suezawa K."/>
            <person name="Otani M."/>
            <person name="Fukuda T."/>
            <person name="Manabe T."/>
            <person name="Gomi K."/>
            <person name="Tabuchi M."/>
            <person name="Akimitsu K."/>
            <person name="Kataoka I."/>
        </authorList>
    </citation>
    <scope>NUCLEOTIDE SEQUENCE [LARGE SCALE GENOMIC DNA]</scope>
    <source>
        <strain evidence="10">cv. Fuchu</strain>
    </source>
</reference>
<feature type="region of interest" description="Disordered" evidence="7">
    <location>
        <begin position="664"/>
        <end position="685"/>
    </location>
</feature>
<dbReference type="PROSITE" id="PS50067">
    <property type="entry name" value="KINESIN_MOTOR_2"/>
    <property type="match status" value="2"/>
</dbReference>
<evidence type="ECO:0000256" key="7">
    <source>
        <dbReference type="SAM" id="MobiDB-lite"/>
    </source>
</evidence>
<dbReference type="GO" id="GO:0005524">
    <property type="term" value="F:ATP binding"/>
    <property type="evidence" value="ECO:0007669"/>
    <property type="project" value="UniProtKB-UniRule"/>
</dbReference>
<comment type="caution">
    <text evidence="9">The sequence shown here is derived from an EMBL/GenBank/DDBJ whole genome shotgun (WGS) entry which is preliminary data.</text>
</comment>
<keyword evidence="9" id="KW-0378">Hydrolase</keyword>
<evidence type="ECO:0000313" key="9">
    <source>
        <dbReference type="EMBL" id="GFY91951.1"/>
    </source>
</evidence>
<dbReference type="SMART" id="SM00129">
    <property type="entry name" value="KISc"/>
    <property type="match status" value="1"/>
</dbReference>
<dbReference type="AlphaFoldDB" id="A0A7J0EZT4"/>
<evidence type="ECO:0000313" key="10">
    <source>
        <dbReference type="Proteomes" id="UP000585474"/>
    </source>
</evidence>